<dbReference type="InterPro" id="IPR036047">
    <property type="entry name" value="F-box-like_dom_sf"/>
</dbReference>
<organism evidence="2 3">
    <name type="scientific">Sclerotinia trifoliorum</name>
    <dbReference type="NCBI Taxonomy" id="28548"/>
    <lineage>
        <taxon>Eukaryota</taxon>
        <taxon>Fungi</taxon>
        <taxon>Dikarya</taxon>
        <taxon>Ascomycota</taxon>
        <taxon>Pezizomycotina</taxon>
        <taxon>Leotiomycetes</taxon>
        <taxon>Helotiales</taxon>
        <taxon>Sclerotiniaceae</taxon>
        <taxon>Sclerotinia</taxon>
    </lineage>
</organism>
<sequence length="226" mass="25975">MIRMSMFSHTFFKMPSMVPVPAIASVICSMKSSVQTVFAIPELLELILLQLPFLDLVRAQMISQSFYNVIDSSNLLQQALFFRASPATSFPRPNPLLQPCHNAQFLDLRSTQTQCRYLHNPRGRRMVDWSKWPAVECREGFKLDVKPANEAVRRKEATWRRMLIVQPPISELEVSGSPRRKVKDQFGVTMDDLGSPLGKLRCADFEIFTNGKSRMIVEKQMRRMAH</sequence>
<evidence type="ECO:0000259" key="1">
    <source>
        <dbReference type="SMART" id="SM00256"/>
    </source>
</evidence>
<comment type="caution">
    <text evidence="2">The sequence shown here is derived from an EMBL/GenBank/DDBJ whole genome shotgun (WGS) entry which is preliminary data.</text>
</comment>
<dbReference type="EMBL" id="CAJHIA010000011">
    <property type="protein sequence ID" value="CAD6443853.1"/>
    <property type="molecule type" value="Genomic_DNA"/>
</dbReference>
<reference evidence="2" key="1">
    <citation type="submission" date="2020-10" db="EMBL/GenBank/DDBJ databases">
        <authorList>
            <person name="Kusch S."/>
        </authorList>
    </citation>
    <scope>NUCLEOTIDE SEQUENCE</scope>
    <source>
        <strain evidence="2">SwB9</strain>
    </source>
</reference>
<keyword evidence="3" id="KW-1185">Reference proteome</keyword>
<dbReference type="Proteomes" id="UP000624404">
    <property type="component" value="Unassembled WGS sequence"/>
</dbReference>
<dbReference type="InterPro" id="IPR001810">
    <property type="entry name" value="F-box_dom"/>
</dbReference>
<accession>A0A8H2VT51</accession>
<feature type="domain" description="F-box" evidence="1">
    <location>
        <begin position="40"/>
        <end position="79"/>
    </location>
</feature>
<proteinExistence type="predicted"/>
<dbReference type="AlphaFoldDB" id="A0A8H2VT51"/>
<gene>
    <name evidence="2" type="ORF">SCLTRI_LOCUS3645</name>
</gene>
<evidence type="ECO:0000313" key="2">
    <source>
        <dbReference type="EMBL" id="CAD6443853.1"/>
    </source>
</evidence>
<protein>
    <submittedName>
        <fullName evidence="2">439fc9a2-ff91-4deb-82d9-227403768ad6</fullName>
    </submittedName>
</protein>
<evidence type="ECO:0000313" key="3">
    <source>
        <dbReference type="Proteomes" id="UP000624404"/>
    </source>
</evidence>
<dbReference type="SMART" id="SM00256">
    <property type="entry name" value="FBOX"/>
    <property type="match status" value="1"/>
</dbReference>
<name>A0A8H2VT51_9HELO</name>
<dbReference type="Pfam" id="PF00646">
    <property type="entry name" value="F-box"/>
    <property type="match status" value="1"/>
</dbReference>
<dbReference type="OrthoDB" id="3800738at2759"/>
<dbReference type="SUPFAM" id="SSF81383">
    <property type="entry name" value="F-box domain"/>
    <property type="match status" value="1"/>
</dbReference>